<protein>
    <submittedName>
        <fullName evidence="1">Uncharacterized protein</fullName>
    </submittedName>
</protein>
<sequence length="36" mass="4176">MYVRIFDKKGNDLSVSEIGIALKVFFQTELLFLKLV</sequence>
<accession>A0A0A9H510</accession>
<dbReference type="AlphaFoldDB" id="A0A0A9H510"/>
<proteinExistence type="predicted"/>
<reference evidence="1" key="1">
    <citation type="submission" date="2014-09" db="EMBL/GenBank/DDBJ databases">
        <authorList>
            <person name="Magalhaes I.L.F."/>
            <person name="Oliveira U."/>
            <person name="Santos F.R."/>
            <person name="Vidigal T.H.D.A."/>
            <person name="Brescovit A.D."/>
            <person name="Santos A.J."/>
        </authorList>
    </citation>
    <scope>NUCLEOTIDE SEQUENCE</scope>
    <source>
        <tissue evidence="1">Shoot tissue taken approximately 20 cm above the soil surface</tissue>
    </source>
</reference>
<name>A0A0A9H510_ARUDO</name>
<dbReference type="EMBL" id="GBRH01167012">
    <property type="protein sequence ID" value="JAE30884.1"/>
    <property type="molecule type" value="Transcribed_RNA"/>
</dbReference>
<evidence type="ECO:0000313" key="1">
    <source>
        <dbReference type="EMBL" id="JAE30884.1"/>
    </source>
</evidence>
<organism evidence="1">
    <name type="scientific">Arundo donax</name>
    <name type="common">Giant reed</name>
    <name type="synonym">Donax arundinaceus</name>
    <dbReference type="NCBI Taxonomy" id="35708"/>
    <lineage>
        <taxon>Eukaryota</taxon>
        <taxon>Viridiplantae</taxon>
        <taxon>Streptophyta</taxon>
        <taxon>Embryophyta</taxon>
        <taxon>Tracheophyta</taxon>
        <taxon>Spermatophyta</taxon>
        <taxon>Magnoliopsida</taxon>
        <taxon>Liliopsida</taxon>
        <taxon>Poales</taxon>
        <taxon>Poaceae</taxon>
        <taxon>PACMAD clade</taxon>
        <taxon>Arundinoideae</taxon>
        <taxon>Arundineae</taxon>
        <taxon>Arundo</taxon>
    </lineage>
</organism>
<reference evidence="1" key="2">
    <citation type="journal article" date="2015" name="Data Brief">
        <title>Shoot transcriptome of the giant reed, Arundo donax.</title>
        <authorList>
            <person name="Barrero R.A."/>
            <person name="Guerrero F.D."/>
            <person name="Moolhuijzen P."/>
            <person name="Goolsby J.A."/>
            <person name="Tidwell J."/>
            <person name="Bellgard S.E."/>
            <person name="Bellgard M.I."/>
        </authorList>
    </citation>
    <scope>NUCLEOTIDE SEQUENCE</scope>
    <source>
        <tissue evidence="1">Shoot tissue taken approximately 20 cm above the soil surface</tissue>
    </source>
</reference>